<dbReference type="GO" id="GO:0016757">
    <property type="term" value="F:glycosyltransferase activity"/>
    <property type="evidence" value="ECO:0007669"/>
    <property type="project" value="InterPro"/>
</dbReference>
<dbReference type="Proteomes" id="UP000006049">
    <property type="component" value="Chromosome"/>
</dbReference>
<dbReference type="InterPro" id="IPR001296">
    <property type="entry name" value="Glyco_trans_1"/>
</dbReference>
<name>I3YUN2_AEQSU</name>
<dbReference type="RefSeq" id="WP_014781958.1">
    <property type="nucleotide sequence ID" value="NC_018013.1"/>
</dbReference>
<protein>
    <submittedName>
        <fullName evidence="3">Glycosyltransferase</fullName>
    </submittedName>
</protein>
<dbReference type="Gene3D" id="3.40.50.2000">
    <property type="entry name" value="Glycogen Phosphorylase B"/>
    <property type="match status" value="1"/>
</dbReference>
<evidence type="ECO:0000259" key="2">
    <source>
        <dbReference type="Pfam" id="PF00534"/>
    </source>
</evidence>
<keyword evidence="1" id="KW-0472">Membrane</keyword>
<keyword evidence="1" id="KW-1133">Transmembrane helix</keyword>
<evidence type="ECO:0000313" key="3">
    <source>
        <dbReference type="EMBL" id="AFL80700.1"/>
    </source>
</evidence>
<sequence length="328" mass="38396">MNKKLAIYGAYPPPLGGISVHIKRIEPYLESENIDYTIFNFGSYKKENVIPTHKSVFWYLKILFIKKYKLFHFHEMVVSIDYIFYFLFSYFNKTKFIITIHAGELSRLNLFCLTKTKNIKVISVSENINKLLLLKDIDSILLPAYVPPLNVSTKELKKDQRIYFLFSVWKVTKELSEKIYNIPLALHFLKMNTHKYKMLFLIGNKKISDLDYLNKIIETYGVMDSVEIIYEENLVEYIRNCSFLLKTNLVDGYGIALQEAMDLGIPAIATDVCVRPKGTVLFKDNNLTDMTEKISQTLSQPVENILKNKEDLQYHYDLIKIYKQMLNN</sequence>
<feature type="domain" description="Glycosyl transferase family 1" evidence="2">
    <location>
        <begin position="185"/>
        <end position="301"/>
    </location>
</feature>
<evidence type="ECO:0000256" key="1">
    <source>
        <dbReference type="SAM" id="Phobius"/>
    </source>
</evidence>
<evidence type="ECO:0000313" key="4">
    <source>
        <dbReference type="Proteomes" id="UP000006049"/>
    </source>
</evidence>
<dbReference type="STRING" id="746697.Aeqsu_1204"/>
<feature type="transmembrane region" description="Helical" evidence="1">
    <location>
        <begin position="70"/>
        <end position="91"/>
    </location>
</feature>
<dbReference type="EMBL" id="CP003280">
    <property type="protein sequence ID" value="AFL80700.1"/>
    <property type="molecule type" value="Genomic_DNA"/>
</dbReference>
<gene>
    <name evidence="3" type="ordered locus">Aeqsu_1204</name>
</gene>
<organism evidence="3 4">
    <name type="scientific">Aequorivita sublithincola (strain DSM 14238 / LMG 21431 / ACAM 643 / 9-3)</name>
    <dbReference type="NCBI Taxonomy" id="746697"/>
    <lineage>
        <taxon>Bacteria</taxon>
        <taxon>Pseudomonadati</taxon>
        <taxon>Bacteroidota</taxon>
        <taxon>Flavobacteriia</taxon>
        <taxon>Flavobacteriales</taxon>
        <taxon>Flavobacteriaceae</taxon>
        <taxon>Aequorivita</taxon>
    </lineage>
</organism>
<dbReference type="eggNOG" id="COG0438">
    <property type="taxonomic scope" value="Bacteria"/>
</dbReference>
<proteinExistence type="predicted"/>
<keyword evidence="4" id="KW-1185">Reference proteome</keyword>
<dbReference type="HOGENOM" id="CLU_009583_4_1_10"/>
<keyword evidence="3" id="KW-0808">Transferase</keyword>
<reference evidence="3 4" key="1">
    <citation type="submission" date="2012-06" db="EMBL/GenBank/DDBJ databases">
        <title>The complete genome of Aequorivita sublithincola DSM 14238.</title>
        <authorList>
            <consortium name="US DOE Joint Genome Institute (JGI-PGF)"/>
            <person name="Lucas S."/>
            <person name="Copeland A."/>
            <person name="Lapidus A."/>
            <person name="Goodwin L."/>
            <person name="Pitluck S."/>
            <person name="Peters L."/>
            <person name="Munk A.C.C."/>
            <person name="Kyrpides N."/>
            <person name="Mavromatis K."/>
            <person name="Pagani I."/>
            <person name="Ivanova N."/>
            <person name="Ovchinnikova G."/>
            <person name="Zeytun A."/>
            <person name="Detter J.C."/>
            <person name="Han C."/>
            <person name="Land M."/>
            <person name="Hauser L."/>
            <person name="Markowitz V."/>
            <person name="Cheng J.-F."/>
            <person name="Hugenholtz P."/>
            <person name="Woyke T."/>
            <person name="Wu D."/>
            <person name="Tindall B."/>
            <person name="Faehnrich R."/>
            <person name="Brambilla E."/>
            <person name="Klenk H.-P."/>
            <person name="Eisen J.A."/>
        </authorList>
    </citation>
    <scope>NUCLEOTIDE SEQUENCE [LARGE SCALE GENOMIC DNA]</scope>
    <source>
        <strain evidence="4">DSM 14238 / LMG 21431 / ACAM 643 / 9-3</strain>
    </source>
</reference>
<dbReference type="AlphaFoldDB" id="I3YUN2"/>
<dbReference type="KEGG" id="asl:Aeqsu_1204"/>
<keyword evidence="1" id="KW-0812">Transmembrane</keyword>
<dbReference type="OrthoDB" id="798298at2"/>
<dbReference type="SUPFAM" id="SSF53756">
    <property type="entry name" value="UDP-Glycosyltransferase/glycogen phosphorylase"/>
    <property type="match status" value="1"/>
</dbReference>
<accession>I3YUN2</accession>
<dbReference type="Pfam" id="PF00534">
    <property type="entry name" value="Glycos_transf_1"/>
    <property type="match status" value="1"/>
</dbReference>